<dbReference type="PROSITE" id="PS01124">
    <property type="entry name" value="HTH_ARAC_FAMILY_2"/>
    <property type="match status" value="1"/>
</dbReference>
<keyword evidence="3" id="KW-0804">Transcription</keyword>
<evidence type="ECO:0000256" key="2">
    <source>
        <dbReference type="ARBA" id="ARBA00023125"/>
    </source>
</evidence>
<evidence type="ECO:0000313" key="6">
    <source>
        <dbReference type="Proteomes" id="UP001281447"/>
    </source>
</evidence>
<organism evidence="5 6">
    <name type="scientific">Tigheibacillus halophilus</name>
    <dbReference type="NCBI Taxonomy" id="361280"/>
    <lineage>
        <taxon>Bacteria</taxon>
        <taxon>Bacillati</taxon>
        <taxon>Bacillota</taxon>
        <taxon>Bacilli</taxon>
        <taxon>Bacillales</taxon>
        <taxon>Bacillaceae</taxon>
        <taxon>Tigheibacillus</taxon>
    </lineage>
</organism>
<dbReference type="InterPro" id="IPR018060">
    <property type="entry name" value="HTH_AraC"/>
</dbReference>
<proteinExistence type="predicted"/>
<dbReference type="InterPro" id="IPR009057">
    <property type="entry name" value="Homeodomain-like_sf"/>
</dbReference>
<reference evidence="5 6" key="1">
    <citation type="submission" date="2023-10" db="EMBL/GenBank/DDBJ databases">
        <title>Virgibacillus halophilus 5B73C genome.</title>
        <authorList>
            <person name="Miliotis G."/>
            <person name="Sengupta P."/>
            <person name="Hameed A."/>
            <person name="Chuvochina M."/>
            <person name="Mcdonagh F."/>
            <person name="Simpson A.C."/>
            <person name="Singh N.K."/>
            <person name="Rekha P.D."/>
            <person name="Raman K."/>
            <person name="Hugenholtz P."/>
            <person name="Venkateswaran K."/>
        </authorList>
    </citation>
    <scope>NUCLEOTIDE SEQUENCE [LARGE SCALE GENOMIC DNA]</scope>
    <source>
        <strain evidence="5 6">5B73C</strain>
    </source>
</reference>
<accession>A0ABU5C3H3</accession>
<gene>
    <name evidence="5" type="ORF">RWE15_04525</name>
</gene>
<protein>
    <submittedName>
        <fullName evidence="5">AraC family transcriptional regulator</fullName>
    </submittedName>
</protein>
<dbReference type="Pfam" id="PF00165">
    <property type="entry name" value="HTH_AraC"/>
    <property type="match status" value="1"/>
</dbReference>
<feature type="domain" description="HTH araC/xylS-type" evidence="4">
    <location>
        <begin position="1"/>
        <end position="37"/>
    </location>
</feature>
<dbReference type="PRINTS" id="PR00032">
    <property type="entry name" value="HTHARAC"/>
</dbReference>
<dbReference type="SUPFAM" id="SSF46689">
    <property type="entry name" value="Homeodomain-like"/>
    <property type="match status" value="1"/>
</dbReference>
<evidence type="ECO:0000313" key="5">
    <source>
        <dbReference type="EMBL" id="MDY0393858.1"/>
    </source>
</evidence>
<keyword evidence="1" id="KW-0805">Transcription regulation</keyword>
<dbReference type="InterPro" id="IPR020449">
    <property type="entry name" value="Tscrpt_reg_AraC-type_HTH"/>
</dbReference>
<dbReference type="Gene3D" id="1.10.10.60">
    <property type="entry name" value="Homeodomain-like"/>
    <property type="match status" value="1"/>
</dbReference>
<keyword evidence="6" id="KW-1185">Reference proteome</keyword>
<dbReference type="Proteomes" id="UP001281447">
    <property type="component" value="Unassembled WGS sequence"/>
</dbReference>
<name>A0ABU5C3H3_9BACI</name>
<keyword evidence="2" id="KW-0238">DNA-binding</keyword>
<comment type="caution">
    <text evidence="5">The sequence shown here is derived from an EMBL/GenBank/DDBJ whole genome shotgun (WGS) entry which is preliminary data.</text>
</comment>
<sequence length="40" mass="4899">MKKISVIALEVGYSNYRYFIKVFKQYTHMLPSDFMDYFHS</sequence>
<evidence type="ECO:0000256" key="1">
    <source>
        <dbReference type="ARBA" id="ARBA00023015"/>
    </source>
</evidence>
<dbReference type="EMBL" id="JAWDIP010000003">
    <property type="protein sequence ID" value="MDY0393858.1"/>
    <property type="molecule type" value="Genomic_DNA"/>
</dbReference>
<evidence type="ECO:0000259" key="4">
    <source>
        <dbReference type="PROSITE" id="PS01124"/>
    </source>
</evidence>
<evidence type="ECO:0000256" key="3">
    <source>
        <dbReference type="ARBA" id="ARBA00023163"/>
    </source>
</evidence>